<organism evidence="2 3">
    <name type="scientific">Liparis tanakae</name>
    <name type="common">Tanaka's snailfish</name>
    <dbReference type="NCBI Taxonomy" id="230148"/>
    <lineage>
        <taxon>Eukaryota</taxon>
        <taxon>Metazoa</taxon>
        <taxon>Chordata</taxon>
        <taxon>Craniata</taxon>
        <taxon>Vertebrata</taxon>
        <taxon>Euteleostomi</taxon>
        <taxon>Actinopterygii</taxon>
        <taxon>Neopterygii</taxon>
        <taxon>Teleostei</taxon>
        <taxon>Neoteleostei</taxon>
        <taxon>Acanthomorphata</taxon>
        <taxon>Eupercaria</taxon>
        <taxon>Perciformes</taxon>
        <taxon>Cottioidei</taxon>
        <taxon>Cottales</taxon>
        <taxon>Liparidae</taxon>
        <taxon>Liparis</taxon>
    </lineage>
</organism>
<evidence type="ECO:0000256" key="1">
    <source>
        <dbReference type="SAM" id="MobiDB-lite"/>
    </source>
</evidence>
<feature type="region of interest" description="Disordered" evidence="1">
    <location>
        <begin position="1"/>
        <end position="47"/>
    </location>
</feature>
<evidence type="ECO:0000313" key="2">
    <source>
        <dbReference type="EMBL" id="TNN65788.1"/>
    </source>
</evidence>
<evidence type="ECO:0000313" key="3">
    <source>
        <dbReference type="Proteomes" id="UP000314294"/>
    </source>
</evidence>
<protein>
    <submittedName>
        <fullName evidence="2">Uncharacterized protein</fullName>
    </submittedName>
</protein>
<dbReference type="AlphaFoldDB" id="A0A4Z2HJ05"/>
<feature type="region of interest" description="Disordered" evidence="1">
    <location>
        <begin position="93"/>
        <end position="133"/>
    </location>
</feature>
<proteinExistence type="predicted"/>
<keyword evidence="3" id="KW-1185">Reference proteome</keyword>
<dbReference type="Proteomes" id="UP000314294">
    <property type="component" value="Unassembled WGS sequence"/>
</dbReference>
<accession>A0A4Z2HJ05</accession>
<reference evidence="2 3" key="1">
    <citation type="submission" date="2019-03" db="EMBL/GenBank/DDBJ databases">
        <title>First draft genome of Liparis tanakae, snailfish: a comprehensive survey of snailfish specific genes.</title>
        <authorList>
            <person name="Kim W."/>
            <person name="Song I."/>
            <person name="Jeong J.-H."/>
            <person name="Kim D."/>
            <person name="Kim S."/>
            <person name="Ryu S."/>
            <person name="Song J.Y."/>
            <person name="Lee S.K."/>
        </authorList>
    </citation>
    <scope>NUCLEOTIDE SEQUENCE [LARGE SCALE GENOMIC DNA]</scope>
    <source>
        <tissue evidence="2">Muscle</tissue>
    </source>
</reference>
<sequence length="133" mass="14665">MEEALRVNRDKRPMLKPTGSDDAAKTYWNQSENRPEPELLRQNEDSYPPGAVAVRCSSPEGSVPHGCSLWRVRADGQSADGTTWLRATQIAAQGRRRVNRSQNTGLKESNPLPCSANTFLPSKGKHSGEETDC</sequence>
<dbReference type="EMBL" id="SRLO01000229">
    <property type="protein sequence ID" value="TNN65788.1"/>
    <property type="molecule type" value="Genomic_DNA"/>
</dbReference>
<name>A0A4Z2HJ05_9TELE</name>
<comment type="caution">
    <text evidence="2">The sequence shown here is derived from an EMBL/GenBank/DDBJ whole genome shotgun (WGS) entry which is preliminary data.</text>
</comment>
<gene>
    <name evidence="2" type="ORF">EYF80_023940</name>
</gene>
<feature type="compositionally biased region" description="Basic and acidic residues" evidence="1">
    <location>
        <begin position="33"/>
        <end position="44"/>
    </location>
</feature>
<feature type="compositionally biased region" description="Basic and acidic residues" evidence="1">
    <location>
        <begin position="1"/>
        <end position="13"/>
    </location>
</feature>